<gene>
    <name evidence="3" type="ORF">OUZ56_008429</name>
</gene>
<dbReference type="InterPro" id="IPR019564">
    <property type="entry name" value="Sam37/metaxin_N"/>
</dbReference>
<feature type="compositionally biased region" description="Basic residues" evidence="1">
    <location>
        <begin position="12"/>
        <end position="22"/>
    </location>
</feature>
<comment type="caution">
    <text evidence="3">The sequence shown here is derived from an EMBL/GenBank/DDBJ whole genome shotgun (WGS) entry which is preliminary data.</text>
</comment>
<evidence type="ECO:0000256" key="1">
    <source>
        <dbReference type="SAM" id="MobiDB-lite"/>
    </source>
</evidence>
<sequence length="144" mass="16319">MPRVVTNGGVPKTRKRIAKRTATKTRNAVRIKMTYAKFSGTPLKTKITNNPFKTPHGSLPVFRHENECLTKFGEISAYLRKNNHTADFELSPKQCAEAFAYSHLIYEKLVPALKEIGYLFTEMSHPLLGQRCDRGEEIIGRSPL</sequence>
<feature type="region of interest" description="Disordered" evidence="1">
    <location>
        <begin position="1"/>
        <end position="22"/>
    </location>
</feature>
<evidence type="ECO:0000259" key="2">
    <source>
        <dbReference type="Pfam" id="PF10568"/>
    </source>
</evidence>
<dbReference type="Proteomes" id="UP001234178">
    <property type="component" value="Unassembled WGS sequence"/>
</dbReference>
<name>A0ABR0AD31_9CRUS</name>
<dbReference type="Pfam" id="PF10568">
    <property type="entry name" value="Tom37"/>
    <property type="match status" value="1"/>
</dbReference>
<evidence type="ECO:0000313" key="3">
    <source>
        <dbReference type="EMBL" id="KAK4022988.1"/>
    </source>
</evidence>
<dbReference type="EMBL" id="JAOYFB010000037">
    <property type="protein sequence ID" value="KAK4022988.1"/>
    <property type="molecule type" value="Genomic_DNA"/>
</dbReference>
<reference evidence="3 4" key="1">
    <citation type="journal article" date="2023" name="Nucleic Acids Res.">
        <title>The hologenome of Daphnia magna reveals possible DNA methylation and microbiome-mediated evolution of the host genome.</title>
        <authorList>
            <person name="Chaturvedi A."/>
            <person name="Li X."/>
            <person name="Dhandapani V."/>
            <person name="Marshall H."/>
            <person name="Kissane S."/>
            <person name="Cuenca-Cambronero M."/>
            <person name="Asole G."/>
            <person name="Calvet F."/>
            <person name="Ruiz-Romero M."/>
            <person name="Marangio P."/>
            <person name="Guigo R."/>
            <person name="Rago D."/>
            <person name="Mirbahai L."/>
            <person name="Eastwood N."/>
            <person name="Colbourne J.K."/>
            <person name="Zhou J."/>
            <person name="Mallon E."/>
            <person name="Orsini L."/>
        </authorList>
    </citation>
    <scope>NUCLEOTIDE SEQUENCE [LARGE SCALE GENOMIC DNA]</scope>
    <source>
        <strain evidence="3">LRV0_1</strain>
    </source>
</reference>
<accession>A0ABR0AD31</accession>
<protein>
    <recommendedName>
        <fullName evidence="2">Mitochondrial outer membrane transport complex Sam37/metaxin N-terminal domain-containing protein</fullName>
    </recommendedName>
</protein>
<organism evidence="3 4">
    <name type="scientific">Daphnia magna</name>
    <dbReference type="NCBI Taxonomy" id="35525"/>
    <lineage>
        <taxon>Eukaryota</taxon>
        <taxon>Metazoa</taxon>
        <taxon>Ecdysozoa</taxon>
        <taxon>Arthropoda</taxon>
        <taxon>Crustacea</taxon>
        <taxon>Branchiopoda</taxon>
        <taxon>Diplostraca</taxon>
        <taxon>Cladocera</taxon>
        <taxon>Anomopoda</taxon>
        <taxon>Daphniidae</taxon>
        <taxon>Daphnia</taxon>
    </lineage>
</organism>
<feature type="domain" description="Mitochondrial outer membrane transport complex Sam37/metaxin N-terminal" evidence="2">
    <location>
        <begin position="33"/>
        <end position="116"/>
    </location>
</feature>
<proteinExistence type="predicted"/>
<keyword evidence="4" id="KW-1185">Reference proteome</keyword>
<evidence type="ECO:0000313" key="4">
    <source>
        <dbReference type="Proteomes" id="UP001234178"/>
    </source>
</evidence>